<keyword evidence="1" id="KW-1133">Transmembrane helix</keyword>
<organism evidence="2 3">
    <name type="scientific">Mortierella isabellina</name>
    <name type="common">Filamentous fungus</name>
    <name type="synonym">Umbelopsis isabellina</name>
    <dbReference type="NCBI Taxonomy" id="91625"/>
    <lineage>
        <taxon>Eukaryota</taxon>
        <taxon>Fungi</taxon>
        <taxon>Fungi incertae sedis</taxon>
        <taxon>Mucoromycota</taxon>
        <taxon>Mucoromycotina</taxon>
        <taxon>Umbelopsidomycetes</taxon>
        <taxon>Umbelopsidales</taxon>
        <taxon>Umbelopsidaceae</taxon>
        <taxon>Umbelopsis</taxon>
    </lineage>
</organism>
<accession>A0A8H7PND4</accession>
<proteinExistence type="predicted"/>
<keyword evidence="3" id="KW-1185">Reference proteome</keyword>
<keyword evidence="1" id="KW-0812">Transmembrane</keyword>
<dbReference type="Proteomes" id="UP000654370">
    <property type="component" value="Unassembled WGS sequence"/>
</dbReference>
<evidence type="ECO:0000256" key="1">
    <source>
        <dbReference type="SAM" id="Phobius"/>
    </source>
</evidence>
<dbReference type="AlphaFoldDB" id="A0A8H7PND4"/>
<dbReference type="OrthoDB" id="2241330at2759"/>
<evidence type="ECO:0000313" key="2">
    <source>
        <dbReference type="EMBL" id="KAG2176935.1"/>
    </source>
</evidence>
<comment type="caution">
    <text evidence="2">The sequence shown here is derived from an EMBL/GenBank/DDBJ whole genome shotgun (WGS) entry which is preliminary data.</text>
</comment>
<reference evidence="2" key="1">
    <citation type="submission" date="2020-12" db="EMBL/GenBank/DDBJ databases">
        <title>Metabolic potential, ecology and presence of endohyphal bacteria is reflected in genomic diversity of Mucoromycotina.</title>
        <authorList>
            <person name="Muszewska A."/>
            <person name="Okrasinska A."/>
            <person name="Steczkiewicz K."/>
            <person name="Drgas O."/>
            <person name="Orlowska M."/>
            <person name="Perlinska-Lenart U."/>
            <person name="Aleksandrzak-Piekarczyk T."/>
            <person name="Szatraj K."/>
            <person name="Zielenkiewicz U."/>
            <person name="Pilsyk S."/>
            <person name="Malc E."/>
            <person name="Mieczkowski P."/>
            <person name="Kruszewska J.S."/>
            <person name="Biernat P."/>
            <person name="Pawlowska J."/>
        </authorList>
    </citation>
    <scope>NUCLEOTIDE SEQUENCE</scope>
    <source>
        <strain evidence="2">WA0000067209</strain>
    </source>
</reference>
<name>A0A8H7PND4_MORIS</name>
<dbReference type="EMBL" id="JAEPQZ010000009">
    <property type="protein sequence ID" value="KAG2176935.1"/>
    <property type="molecule type" value="Genomic_DNA"/>
</dbReference>
<protein>
    <submittedName>
        <fullName evidence="2">Uncharacterized protein</fullName>
    </submittedName>
</protein>
<keyword evidence="1" id="KW-0472">Membrane</keyword>
<feature type="transmembrane region" description="Helical" evidence="1">
    <location>
        <begin position="12"/>
        <end position="33"/>
    </location>
</feature>
<sequence>MPGNFVPIRVPGSLAFMLIISLNSTLYTLVLCFDNRLAHPAWYPSTFLVCTATLYAVALFVSALLPELPIVQGSTTLSCTWTDYGSWREMFVPSVYSWSAAVDGACTQLIAAVALSWILCMTYPVLIFLYWRQRSSARIHLGQVVHDQKRHEKTVSHTFW</sequence>
<feature type="transmembrane region" description="Helical" evidence="1">
    <location>
        <begin position="45"/>
        <end position="65"/>
    </location>
</feature>
<feature type="transmembrane region" description="Helical" evidence="1">
    <location>
        <begin position="109"/>
        <end position="131"/>
    </location>
</feature>
<evidence type="ECO:0000313" key="3">
    <source>
        <dbReference type="Proteomes" id="UP000654370"/>
    </source>
</evidence>
<gene>
    <name evidence="2" type="ORF">INT43_007589</name>
</gene>